<comment type="caution">
    <text evidence="1">The sequence shown here is derived from an EMBL/GenBank/DDBJ whole genome shotgun (WGS) entry which is preliminary data.</text>
</comment>
<evidence type="ECO:0000313" key="1">
    <source>
        <dbReference type="EMBL" id="SEK07990.1"/>
    </source>
</evidence>
<proteinExistence type="predicted"/>
<dbReference type="OrthoDB" id="9112829at2"/>
<organism evidence="1 2">
    <name type="scientific">Paraburkholderia tropica</name>
    <dbReference type="NCBI Taxonomy" id="92647"/>
    <lineage>
        <taxon>Bacteria</taxon>
        <taxon>Pseudomonadati</taxon>
        <taxon>Pseudomonadota</taxon>
        <taxon>Betaproteobacteria</taxon>
        <taxon>Burkholderiales</taxon>
        <taxon>Burkholderiaceae</taxon>
        <taxon>Paraburkholderia</taxon>
    </lineage>
</organism>
<dbReference type="AlphaFoldDB" id="A0A1A5XCY2"/>
<evidence type="ECO:0000313" key="2">
    <source>
        <dbReference type="Proteomes" id="UP000183529"/>
    </source>
</evidence>
<evidence type="ECO:0008006" key="3">
    <source>
        <dbReference type="Google" id="ProtNLM"/>
    </source>
</evidence>
<dbReference type="Proteomes" id="UP000183529">
    <property type="component" value="Unassembled WGS sequence"/>
</dbReference>
<dbReference type="PROSITE" id="PS51257">
    <property type="entry name" value="PROKAR_LIPOPROTEIN"/>
    <property type="match status" value="1"/>
</dbReference>
<protein>
    <recommendedName>
        <fullName evidence="3">Lipoprotein</fullName>
    </recommendedName>
</protein>
<accession>A0A1A5XCY2</accession>
<name>A0A1A5XCY2_9BURK</name>
<reference evidence="1 2" key="1">
    <citation type="submission" date="2016-10" db="EMBL/GenBank/DDBJ databases">
        <authorList>
            <person name="Varghese N."/>
            <person name="Submissions S."/>
        </authorList>
    </citation>
    <scope>NUCLEOTIDE SEQUENCE [LARGE SCALE GENOMIC DNA]</scope>
    <source>
        <strain evidence="1 2">LMG 22274</strain>
    </source>
</reference>
<dbReference type="RefSeq" id="WP_065060536.1">
    <property type="nucleotide sequence ID" value="NZ_CADFGN010000014.1"/>
</dbReference>
<dbReference type="EMBL" id="FNZM01000016">
    <property type="protein sequence ID" value="SEK07990.1"/>
    <property type="molecule type" value="Genomic_DNA"/>
</dbReference>
<sequence>MYRIFRKLERWAFGIVTASAVACAGFIVVERCGASFASAAHAALGSVFACEPVSQPAECDALLAEWREVK</sequence>
<gene>
    <name evidence="1" type="ORF">SAMN05216550_116118</name>
</gene>